<evidence type="ECO:0000256" key="3">
    <source>
        <dbReference type="ARBA" id="ARBA00022679"/>
    </source>
</evidence>
<feature type="transmembrane region" description="Helical" evidence="7">
    <location>
        <begin position="107"/>
        <end position="124"/>
    </location>
</feature>
<feature type="transmembrane region" description="Helical" evidence="7">
    <location>
        <begin position="33"/>
        <end position="53"/>
    </location>
</feature>
<keyword evidence="4 7" id="KW-0812">Transmembrane</keyword>
<dbReference type="InterPro" id="IPR001640">
    <property type="entry name" value="Lgt"/>
</dbReference>
<feature type="transmembrane region" description="Helical" evidence="7">
    <location>
        <begin position="131"/>
        <end position="149"/>
    </location>
</feature>
<evidence type="ECO:0000256" key="1">
    <source>
        <dbReference type="ARBA" id="ARBA00007150"/>
    </source>
</evidence>
<evidence type="ECO:0000313" key="9">
    <source>
        <dbReference type="Proteomes" id="UP000461585"/>
    </source>
</evidence>
<dbReference type="PANTHER" id="PTHR30589">
    <property type="entry name" value="PROLIPOPROTEIN DIACYLGLYCERYL TRANSFERASE"/>
    <property type="match status" value="1"/>
</dbReference>
<evidence type="ECO:0000313" key="8">
    <source>
        <dbReference type="EMBL" id="NDL66135.1"/>
    </source>
</evidence>
<protein>
    <recommendedName>
        <fullName evidence="7">Phosphatidylglycerol--prolipoprotein diacylglyceryl transferase</fullName>
        <ecNumber evidence="7">2.5.1.145</ecNumber>
    </recommendedName>
</protein>
<keyword evidence="5 7" id="KW-1133">Transmembrane helix</keyword>
<feature type="transmembrane region" description="Helical" evidence="7">
    <location>
        <begin position="202"/>
        <end position="219"/>
    </location>
</feature>
<evidence type="ECO:0000256" key="6">
    <source>
        <dbReference type="ARBA" id="ARBA00023136"/>
    </source>
</evidence>
<dbReference type="EC" id="2.5.1.145" evidence="7"/>
<organism evidence="8 9">
    <name type="scientific">Anaerotalea alkaliphila</name>
    <dbReference type="NCBI Taxonomy" id="2662126"/>
    <lineage>
        <taxon>Bacteria</taxon>
        <taxon>Bacillati</taxon>
        <taxon>Bacillota</taxon>
        <taxon>Clostridia</taxon>
        <taxon>Eubacteriales</taxon>
        <taxon>Anaerotalea</taxon>
    </lineage>
</organism>
<comment type="similarity">
    <text evidence="1 7">Belongs to the Lgt family.</text>
</comment>
<dbReference type="EMBL" id="JAAEEH010000001">
    <property type="protein sequence ID" value="NDL66135.1"/>
    <property type="molecule type" value="Genomic_DNA"/>
</dbReference>
<feature type="transmembrane region" description="Helical" evidence="7">
    <location>
        <begin position="231"/>
        <end position="248"/>
    </location>
</feature>
<comment type="function">
    <text evidence="7">Catalyzes the transfer of the diacylglyceryl group from phosphatidylglycerol to the sulfhydryl group of the N-terminal cysteine of a prolipoprotein, the first step in the formation of mature lipoproteins.</text>
</comment>
<evidence type="ECO:0000256" key="7">
    <source>
        <dbReference type="HAMAP-Rule" id="MF_01147"/>
    </source>
</evidence>
<feature type="transmembrane region" description="Helical" evidence="7">
    <location>
        <begin position="260"/>
        <end position="280"/>
    </location>
</feature>
<comment type="pathway">
    <text evidence="7">Protein modification; lipoprotein biosynthesis (diacylglyceryl transfer).</text>
</comment>
<sequence>MLVAHAPDVVFPHLGIKIEKLDPAAFTLFGVEVYWYGIIIVLGILGGLLLAQYRAGKSGQSKELYADFLLYGLVAAILGARIYYVVFAWESYKDNLWDIFAFREGGLAIYGGVIGAVLALVLYTRVKKLDYWLMADTAAPGLLLGQSIGRWGNFFNMEAFGGYTDGPFAMALRVDALKYLPPSLVPHIQEMEGTAYIQVQPTFLYESAWSLLVVLLLLWYTRRKRFTGEIFWLYLLGYGLGRSVIEGFRTDQLFLWGTNIPASQLLAALLVVGSGIVLLVKRRGLKKAQ</sequence>
<evidence type="ECO:0000256" key="2">
    <source>
        <dbReference type="ARBA" id="ARBA00022475"/>
    </source>
</evidence>
<dbReference type="AlphaFoldDB" id="A0A7X5HT12"/>
<gene>
    <name evidence="7 8" type="primary">lgt</name>
    <name evidence="8" type="ORF">GXN74_00045</name>
</gene>
<keyword evidence="9" id="KW-1185">Reference proteome</keyword>
<proteinExistence type="inferred from homology"/>
<dbReference type="GO" id="GO:0008961">
    <property type="term" value="F:phosphatidylglycerol-prolipoprotein diacylglyceryl transferase activity"/>
    <property type="evidence" value="ECO:0007669"/>
    <property type="project" value="UniProtKB-UniRule"/>
</dbReference>
<dbReference type="RefSeq" id="WP_162368864.1">
    <property type="nucleotide sequence ID" value="NZ_JAAEEH010000001.1"/>
</dbReference>
<dbReference type="Pfam" id="PF01790">
    <property type="entry name" value="LGT"/>
    <property type="match status" value="1"/>
</dbReference>
<dbReference type="PANTHER" id="PTHR30589:SF0">
    <property type="entry name" value="PHOSPHATIDYLGLYCEROL--PROLIPOPROTEIN DIACYLGLYCERYL TRANSFERASE"/>
    <property type="match status" value="1"/>
</dbReference>
<feature type="binding site" evidence="7">
    <location>
        <position position="150"/>
    </location>
    <ligand>
        <name>a 1,2-diacyl-sn-glycero-3-phospho-(1'-sn-glycerol)</name>
        <dbReference type="ChEBI" id="CHEBI:64716"/>
    </ligand>
</feature>
<keyword evidence="8" id="KW-0449">Lipoprotein</keyword>
<dbReference type="UniPathway" id="UPA00664"/>
<dbReference type="Proteomes" id="UP000461585">
    <property type="component" value="Unassembled WGS sequence"/>
</dbReference>
<evidence type="ECO:0000256" key="4">
    <source>
        <dbReference type="ARBA" id="ARBA00022692"/>
    </source>
</evidence>
<comment type="subcellular location">
    <subcellularLocation>
        <location evidence="7">Cell membrane</location>
        <topology evidence="7">Multi-pass membrane protein</topology>
    </subcellularLocation>
</comment>
<dbReference type="GO" id="GO:0005886">
    <property type="term" value="C:plasma membrane"/>
    <property type="evidence" value="ECO:0007669"/>
    <property type="project" value="UniProtKB-SubCell"/>
</dbReference>
<comment type="catalytic activity">
    <reaction evidence="7">
        <text>L-cysteinyl-[prolipoprotein] + a 1,2-diacyl-sn-glycero-3-phospho-(1'-sn-glycerol) = an S-1,2-diacyl-sn-glyceryl-L-cysteinyl-[prolipoprotein] + sn-glycerol 1-phosphate + H(+)</text>
        <dbReference type="Rhea" id="RHEA:56712"/>
        <dbReference type="Rhea" id="RHEA-COMP:14679"/>
        <dbReference type="Rhea" id="RHEA-COMP:14680"/>
        <dbReference type="ChEBI" id="CHEBI:15378"/>
        <dbReference type="ChEBI" id="CHEBI:29950"/>
        <dbReference type="ChEBI" id="CHEBI:57685"/>
        <dbReference type="ChEBI" id="CHEBI:64716"/>
        <dbReference type="ChEBI" id="CHEBI:140658"/>
        <dbReference type="EC" id="2.5.1.145"/>
    </reaction>
</comment>
<dbReference type="GO" id="GO:0042158">
    <property type="term" value="P:lipoprotein biosynthetic process"/>
    <property type="evidence" value="ECO:0007669"/>
    <property type="project" value="UniProtKB-UniRule"/>
</dbReference>
<dbReference type="NCBIfam" id="TIGR00544">
    <property type="entry name" value="lgt"/>
    <property type="match status" value="1"/>
</dbReference>
<feature type="transmembrane region" description="Helical" evidence="7">
    <location>
        <begin position="65"/>
        <end position="87"/>
    </location>
</feature>
<dbReference type="HAMAP" id="MF_01147">
    <property type="entry name" value="Lgt"/>
    <property type="match status" value="1"/>
</dbReference>
<keyword evidence="2 7" id="KW-1003">Cell membrane</keyword>
<comment type="caution">
    <text evidence="8">The sequence shown here is derived from an EMBL/GenBank/DDBJ whole genome shotgun (WGS) entry which is preliminary data.</text>
</comment>
<name>A0A7X5HT12_9FIRM</name>
<keyword evidence="3 7" id="KW-0808">Transferase</keyword>
<reference evidence="8 9" key="1">
    <citation type="submission" date="2020-01" db="EMBL/GenBank/DDBJ databases">
        <title>Anaeroalcalibacter tamaniensis gen. nov., sp. nov., moderately halophilic strictly anaerobic fermenter bacterium from mud volcano of Taman peninsula.</title>
        <authorList>
            <person name="Frolova A."/>
            <person name="Merkel A.Y."/>
            <person name="Slobodkin A.I."/>
        </authorList>
    </citation>
    <scope>NUCLEOTIDE SEQUENCE [LARGE SCALE GENOMIC DNA]</scope>
    <source>
        <strain evidence="8 9">F-3ap</strain>
    </source>
</reference>
<keyword evidence="6 7" id="KW-0472">Membrane</keyword>
<accession>A0A7X5HT12</accession>
<evidence type="ECO:0000256" key="5">
    <source>
        <dbReference type="ARBA" id="ARBA00022989"/>
    </source>
</evidence>
<dbReference type="PROSITE" id="PS01311">
    <property type="entry name" value="LGT"/>
    <property type="match status" value="1"/>
</dbReference>